<gene>
    <name evidence="1" type="ORF">CLUMA_CG001014</name>
</gene>
<accession>A0A1J1HI33</accession>
<dbReference type="AlphaFoldDB" id="A0A1J1HI33"/>
<proteinExistence type="predicted"/>
<organism evidence="1 2">
    <name type="scientific">Clunio marinus</name>
    <dbReference type="NCBI Taxonomy" id="568069"/>
    <lineage>
        <taxon>Eukaryota</taxon>
        <taxon>Metazoa</taxon>
        <taxon>Ecdysozoa</taxon>
        <taxon>Arthropoda</taxon>
        <taxon>Hexapoda</taxon>
        <taxon>Insecta</taxon>
        <taxon>Pterygota</taxon>
        <taxon>Neoptera</taxon>
        <taxon>Endopterygota</taxon>
        <taxon>Diptera</taxon>
        <taxon>Nematocera</taxon>
        <taxon>Chironomoidea</taxon>
        <taxon>Chironomidae</taxon>
        <taxon>Clunio</taxon>
    </lineage>
</organism>
<protein>
    <submittedName>
        <fullName evidence="1">CLUMA_CG001014, isoform A</fullName>
    </submittedName>
</protein>
<name>A0A1J1HI33_9DIPT</name>
<dbReference type="Proteomes" id="UP000183832">
    <property type="component" value="Unassembled WGS sequence"/>
</dbReference>
<evidence type="ECO:0000313" key="1">
    <source>
        <dbReference type="EMBL" id="CRK87210.1"/>
    </source>
</evidence>
<evidence type="ECO:0000313" key="2">
    <source>
        <dbReference type="Proteomes" id="UP000183832"/>
    </source>
</evidence>
<dbReference type="EMBL" id="CVRI01000004">
    <property type="protein sequence ID" value="CRK87210.1"/>
    <property type="molecule type" value="Genomic_DNA"/>
</dbReference>
<sequence length="68" mass="8012">MNVVVDDDDADCLTDGSWNLLFQSFKQTKCQAMSLDTEMLLRILSTYFRRNRLDKVFPQHHCNNNMNI</sequence>
<reference evidence="1 2" key="1">
    <citation type="submission" date="2015-04" db="EMBL/GenBank/DDBJ databases">
        <authorList>
            <person name="Syromyatnikov M.Y."/>
            <person name="Popov V.N."/>
        </authorList>
    </citation>
    <scope>NUCLEOTIDE SEQUENCE [LARGE SCALE GENOMIC DNA]</scope>
</reference>
<keyword evidence="2" id="KW-1185">Reference proteome</keyword>